<sequence>MDIRQFVKLSLGRWRSQRSAHHLAFTHFEQVKSTINIVPLKKEDQEVIDLCKSYDIDANFASNPFRMSWQGESDWDDESTFEGTTILIPIPDENNPRSGRLLRDQGYAETIPSIGRYHFQEDGTFVLLTEYERATAEEKIWFVTPNFRLRVSLIKTSEGTGVVTASFSSEIRDLSVS</sequence>
<keyword evidence="2 3" id="KW-0456">Lyase</keyword>
<evidence type="ECO:0000256" key="3">
    <source>
        <dbReference type="HAMAP-Rule" id="MF_01459"/>
    </source>
</evidence>
<dbReference type="InterPro" id="IPR012674">
    <property type="entry name" value="Calycin"/>
</dbReference>
<dbReference type="RefSeq" id="WP_008204730.1">
    <property type="nucleotide sequence ID" value="NZ_BHVO01000002.1"/>
</dbReference>
<dbReference type="GO" id="GO:0016829">
    <property type="term" value="F:lyase activity"/>
    <property type="evidence" value="ECO:0007669"/>
    <property type="project" value="UniProtKB-KW"/>
</dbReference>
<name>A0A5A5R2C4_MICAE</name>
<dbReference type="EMBL" id="BHVO01000002">
    <property type="protein sequence ID" value="GCA68629.1"/>
    <property type="molecule type" value="Genomic_DNA"/>
</dbReference>
<dbReference type="GO" id="GO:0017006">
    <property type="term" value="P:protein-tetrapyrrole linkage"/>
    <property type="evidence" value="ECO:0007669"/>
    <property type="project" value="UniProtKB-UniRule"/>
</dbReference>
<protein>
    <recommendedName>
        <fullName evidence="3">Chromophore lyase CpcS/CpeS</fullName>
        <ecNumber evidence="3">4.-.-.-</ecNumber>
    </recommendedName>
</protein>
<dbReference type="AlphaFoldDB" id="A0A5A5R2C4"/>
<dbReference type="Pfam" id="PF09367">
    <property type="entry name" value="CpeS"/>
    <property type="match status" value="1"/>
</dbReference>
<dbReference type="HAMAP" id="MF_01459">
    <property type="entry name" value="Chrphore_lyase_CpxS"/>
    <property type="match status" value="1"/>
</dbReference>
<evidence type="ECO:0000256" key="2">
    <source>
        <dbReference type="ARBA" id="ARBA00023239"/>
    </source>
</evidence>
<comment type="caution">
    <text evidence="4">The sequence shown here is derived from an EMBL/GenBank/DDBJ whole genome shotgun (WGS) entry which is preliminary data.</text>
</comment>
<evidence type="ECO:0000256" key="1">
    <source>
        <dbReference type="ARBA" id="ARBA00010681"/>
    </source>
</evidence>
<accession>A0A5A5R2C4</accession>
<comment type="similarity">
    <text evidence="1 3">Belongs to the CpcS/CpeS biliprotein lyase family.</text>
</comment>
<organism evidence="4 5">
    <name type="scientific">Microcystis aeruginosa NIES-2519</name>
    <dbReference type="NCBI Taxonomy" id="2303981"/>
    <lineage>
        <taxon>Bacteria</taxon>
        <taxon>Bacillati</taxon>
        <taxon>Cyanobacteriota</taxon>
        <taxon>Cyanophyceae</taxon>
        <taxon>Oscillatoriophycideae</taxon>
        <taxon>Chroococcales</taxon>
        <taxon>Microcystaceae</taxon>
        <taxon>Microcystis</taxon>
    </lineage>
</organism>
<gene>
    <name evidence="4" type="primary">cpeS</name>
    <name evidence="3" type="synonym">cpcS</name>
    <name evidence="4" type="ORF">MiYa_00144</name>
</gene>
<comment type="function">
    <text evidence="3">Covalently attaches a chromophore to Cys residue(s) of phycobiliproteins.</text>
</comment>
<evidence type="ECO:0000313" key="4">
    <source>
        <dbReference type="EMBL" id="GCA68629.1"/>
    </source>
</evidence>
<dbReference type="InterPro" id="IPR018536">
    <property type="entry name" value="CpcS/CpeS"/>
</dbReference>
<dbReference type="Proteomes" id="UP000323569">
    <property type="component" value="Unassembled WGS sequence"/>
</dbReference>
<dbReference type="CDD" id="cd19433">
    <property type="entry name" value="lipocalin_CpcS-CpeS"/>
    <property type="match status" value="1"/>
</dbReference>
<proteinExistence type="inferred from homology"/>
<dbReference type="EC" id="4.-.-.-" evidence="3"/>
<dbReference type="Gene3D" id="2.40.128.20">
    <property type="match status" value="1"/>
</dbReference>
<evidence type="ECO:0000313" key="5">
    <source>
        <dbReference type="Proteomes" id="UP000323569"/>
    </source>
</evidence>
<reference evidence="4 5" key="1">
    <citation type="submission" date="2018-09" db="EMBL/GenBank/DDBJ databases">
        <title>Evolutionary history of phycoerythrin pigmentation in the water bloom-forming cyanobacterium Microcystis aeruginosa.</title>
        <authorList>
            <person name="Tanabe Y."/>
            <person name="Tanabe Y."/>
            <person name="Yamaguchi H."/>
        </authorList>
    </citation>
    <scope>NUCLEOTIDE SEQUENCE [LARGE SCALE GENOMIC DNA]</scope>
    <source>
        <strain evidence="4 5">NIES-2519</strain>
    </source>
</reference>